<name>A0A6I5RP45_9PSED</name>
<dbReference type="AlphaFoldDB" id="A0A6I5RP45"/>
<protein>
    <submittedName>
        <fullName evidence="1">Glutamate 5-kinase</fullName>
    </submittedName>
</protein>
<reference evidence="1 2" key="1">
    <citation type="submission" date="2020-02" db="EMBL/GenBank/DDBJ databases">
        <title>Broccoli isolated Pseudomonas sp.</title>
        <authorList>
            <person name="Fujikawa T."/>
            <person name="Sawada H."/>
        </authorList>
    </citation>
    <scope>NUCLEOTIDE SEQUENCE [LARGE SCALE GENOMIC DNA]</scope>
    <source>
        <strain evidence="1 2">JCM 32154</strain>
    </source>
</reference>
<proteinExistence type="predicted"/>
<evidence type="ECO:0000313" key="1">
    <source>
        <dbReference type="EMBL" id="NES09308.1"/>
    </source>
</evidence>
<sequence length="127" mass="13664">MGLRDKIQTKLGKAFDGKLADAVNAFTGTYIGPGEYDPITETSTAQPVTYTGRGVLAGYDSKRIDNVNIKVGDVKLIALTNEVTDTPMVGHQITAPDLVTGEQVTYRVESVNADAAQAHIELQLRRS</sequence>
<dbReference type="Proteomes" id="UP000471751">
    <property type="component" value="Unassembled WGS sequence"/>
</dbReference>
<accession>A0A6I5RP45</accession>
<keyword evidence="2" id="KW-1185">Reference proteome</keyword>
<comment type="caution">
    <text evidence="1">The sequence shown here is derived from an EMBL/GenBank/DDBJ whole genome shotgun (WGS) entry which is preliminary data.</text>
</comment>
<keyword evidence="1" id="KW-0418">Kinase</keyword>
<keyword evidence="1" id="KW-0808">Transferase</keyword>
<dbReference type="EMBL" id="JAAHBT010000048">
    <property type="protein sequence ID" value="NES09308.1"/>
    <property type="molecule type" value="Genomic_DNA"/>
</dbReference>
<dbReference type="RefSeq" id="WP_163933463.1">
    <property type="nucleotide sequence ID" value="NZ_BMQU01000023.1"/>
</dbReference>
<evidence type="ECO:0000313" key="2">
    <source>
        <dbReference type="Proteomes" id="UP000471751"/>
    </source>
</evidence>
<dbReference type="GO" id="GO:0016301">
    <property type="term" value="F:kinase activity"/>
    <property type="evidence" value="ECO:0007669"/>
    <property type="project" value="UniProtKB-KW"/>
</dbReference>
<gene>
    <name evidence="1" type="ORF">G3O07_05515</name>
</gene>
<organism evidence="1 2">
    <name type="scientific">Pseudomonas laurentiana</name>
    <dbReference type="NCBI Taxonomy" id="2364649"/>
    <lineage>
        <taxon>Bacteria</taxon>
        <taxon>Pseudomonadati</taxon>
        <taxon>Pseudomonadota</taxon>
        <taxon>Gammaproteobacteria</taxon>
        <taxon>Pseudomonadales</taxon>
        <taxon>Pseudomonadaceae</taxon>
        <taxon>Pseudomonas</taxon>
    </lineage>
</organism>